<keyword evidence="5 12" id="KW-0812">Transmembrane</keyword>
<dbReference type="Pfam" id="PF00999">
    <property type="entry name" value="Na_H_Exchanger"/>
    <property type="match status" value="2"/>
</dbReference>
<keyword evidence="6 12" id="KW-1133">Transmembrane helix</keyword>
<dbReference type="GO" id="GO:0036376">
    <property type="term" value="P:sodium ion export across plasma membrane"/>
    <property type="evidence" value="ECO:0007669"/>
    <property type="project" value="InterPro"/>
</dbReference>
<evidence type="ECO:0000256" key="11">
    <source>
        <dbReference type="SAM" id="MobiDB-lite"/>
    </source>
</evidence>
<evidence type="ECO:0000256" key="8">
    <source>
        <dbReference type="ARBA" id="ARBA00023065"/>
    </source>
</evidence>
<keyword evidence="10" id="KW-0739">Sodium transport</keyword>
<dbReference type="Gene3D" id="1.20.1530.20">
    <property type="match status" value="1"/>
</dbReference>
<keyword evidence="4" id="KW-0050">Antiport</keyword>
<dbReference type="InterPro" id="IPR004712">
    <property type="entry name" value="Na+/H+_antiporter_fungi"/>
</dbReference>
<dbReference type="STRING" id="98765.A0A2R6NL04"/>
<feature type="transmembrane region" description="Helical" evidence="12">
    <location>
        <begin position="34"/>
        <end position="52"/>
    </location>
</feature>
<dbReference type="PANTHER" id="PTHR31382:SF4">
    <property type="entry name" value="NA(+)_H(+) ANTIPORTER"/>
    <property type="match status" value="1"/>
</dbReference>
<dbReference type="GO" id="GO:0120029">
    <property type="term" value="P:proton export across plasma membrane"/>
    <property type="evidence" value="ECO:0007669"/>
    <property type="project" value="InterPro"/>
</dbReference>
<feature type="transmembrane region" description="Helical" evidence="12">
    <location>
        <begin position="191"/>
        <end position="209"/>
    </location>
</feature>
<feature type="domain" description="Cation/H+ exchanger transmembrane" evidence="13">
    <location>
        <begin position="19"/>
        <end position="112"/>
    </location>
</feature>
<proteinExistence type="inferred from homology"/>
<reference evidence="14 15" key="1">
    <citation type="submission" date="2018-02" db="EMBL/GenBank/DDBJ databases">
        <title>Genome sequence of the basidiomycete white-rot fungus Phlebia centrifuga.</title>
        <authorList>
            <person name="Granchi Z."/>
            <person name="Peng M."/>
            <person name="de Vries R.P."/>
            <person name="Hilden K."/>
            <person name="Makela M.R."/>
            <person name="Grigoriev I."/>
            <person name="Riley R."/>
        </authorList>
    </citation>
    <scope>NUCLEOTIDE SEQUENCE [LARGE SCALE GENOMIC DNA]</scope>
    <source>
        <strain evidence="14 15">FBCC195</strain>
    </source>
</reference>
<evidence type="ECO:0000259" key="13">
    <source>
        <dbReference type="Pfam" id="PF00999"/>
    </source>
</evidence>
<evidence type="ECO:0000256" key="9">
    <source>
        <dbReference type="ARBA" id="ARBA00023136"/>
    </source>
</evidence>
<protein>
    <recommendedName>
        <fullName evidence="13">Cation/H+ exchanger transmembrane domain-containing protein</fullName>
    </recommendedName>
</protein>
<dbReference type="GO" id="GO:0042391">
    <property type="term" value="P:regulation of membrane potential"/>
    <property type="evidence" value="ECO:0007669"/>
    <property type="project" value="InterPro"/>
</dbReference>
<keyword evidence="8" id="KW-0406">Ion transport</keyword>
<feature type="transmembrane region" description="Helical" evidence="12">
    <location>
        <begin position="96"/>
        <end position="118"/>
    </location>
</feature>
<evidence type="ECO:0000256" key="5">
    <source>
        <dbReference type="ARBA" id="ARBA00022692"/>
    </source>
</evidence>
<accession>A0A2R6NL04</accession>
<feature type="transmembrane region" description="Helical" evidence="12">
    <location>
        <begin position="273"/>
        <end position="296"/>
    </location>
</feature>
<dbReference type="InterPro" id="IPR038770">
    <property type="entry name" value="Na+/solute_symporter_sf"/>
</dbReference>
<keyword evidence="3" id="KW-0813">Transport</keyword>
<evidence type="ECO:0000256" key="12">
    <source>
        <dbReference type="SAM" id="Phobius"/>
    </source>
</evidence>
<dbReference type="GO" id="GO:0005886">
    <property type="term" value="C:plasma membrane"/>
    <property type="evidence" value="ECO:0007669"/>
    <property type="project" value="InterPro"/>
</dbReference>
<dbReference type="GO" id="GO:0015385">
    <property type="term" value="F:sodium:proton antiporter activity"/>
    <property type="evidence" value="ECO:0007669"/>
    <property type="project" value="InterPro"/>
</dbReference>
<evidence type="ECO:0000256" key="4">
    <source>
        <dbReference type="ARBA" id="ARBA00022449"/>
    </source>
</evidence>
<dbReference type="AlphaFoldDB" id="A0A2R6NL04"/>
<evidence type="ECO:0000256" key="10">
    <source>
        <dbReference type="ARBA" id="ARBA00023201"/>
    </source>
</evidence>
<keyword evidence="9 12" id="KW-0472">Membrane</keyword>
<dbReference type="GO" id="GO:0030007">
    <property type="term" value="P:intracellular potassium ion homeostasis"/>
    <property type="evidence" value="ECO:0007669"/>
    <property type="project" value="TreeGrafter"/>
</dbReference>
<evidence type="ECO:0000256" key="6">
    <source>
        <dbReference type="ARBA" id="ARBA00022989"/>
    </source>
</evidence>
<name>A0A2R6NL04_9APHY</name>
<comment type="caution">
    <text evidence="14">The sequence shown here is derived from an EMBL/GenBank/DDBJ whole genome shotgun (WGS) entry which is preliminary data.</text>
</comment>
<comment type="similarity">
    <text evidence="2">Belongs to the fungal Na(+)/H(+) exchanger family.</text>
</comment>
<dbReference type="InterPro" id="IPR006153">
    <property type="entry name" value="Cation/H_exchanger_TM"/>
</dbReference>
<dbReference type="PANTHER" id="PTHR31382">
    <property type="entry name" value="NA(+)/H(+) ANTIPORTER"/>
    <property type="match status" value="1"/>
</dbReference>
<dbReference type="Proteomes" id="UP000186601">
    <property type="component" value="Unassembled WGS sequence"/>
</dbReference>
<dbReference type="OrthoDB" id="2190219at2759"/>
<feature type="transmembrane region" description="Helical" evidence="12">
    <location>
        <begin position="160"/>
        <end position="179"/>
    </location>
</feature>
<dbReference type="EMBL" id="MLYV02001116">
    <property type="protein sequence ID" value="PSR73057.1"/>
    <property type="molecule type" value="Genomic_DNA"/>
</dbReference>
<feature type="compositionally biased region" description="Basic and acidic residues" evidence="11">
    <location>
        <begin position="419"/>
        <end position="429"/>
    </location>
</feature>
<evidence type="ECO:0000313" key="14">
    <source>
        <dbReference type="EMBL" id="PSR73057.1"/>
    </source>
</evidence>
<feature type="region of interest" description="Disordered" evidence="11">
    <location>
        <begin position="400"/>
        <end position="429"/>
    </location>
</feature>
<evidence type="ECO:0000256" key="3">
    <source>
        <dbReference type="ARBA" id="ARBA00022448"/>
    </source>
</evidence>
<feature type="region of interest" description="Disordered" evidence="11">
    <location>
        <begin position="457"/>
        <end position="507"/>
    </location>
</feature>
<organism evidence="14 15">
    <name type="scientific">Hermanssonia centrifuga</name>
    <dbReference type="NCBI Taxonomy" id="98765"/>
    <lineage>
        <taxon>Eukaryota</taxon>
        <taxon>Fungi</taxon>
        <taxon>Dikarya</taxon>
        <taxon>Basidiomycota</taxon>
        <taxon>Agaricomycotina</taxon>
        <taxon>Agaricomycetes</taxon>
        <taxon>Polyporales</taxon>
        <taxon>Meruliaceae</taxon>
        <taxon>Hermanssonia</taxon>
    </lineage>
</organism>
<keyword evidence="7" id="KW-0915">Sodium</keyword>
<evidence type="ECO:0000256" key="2">
    <source>
        <dbReference type="ARBA" id="ARBA00005248"/>
    </source>
</evidence>
<feature type="domain" description="Cation/H+ exchanger transmembrane" evidence="13">
    <location>
        <begin position="119"/>
        <end position="312"/>
    </location>
</feature>
<evidence type="ECO:0000256" key="7">
    <source>
        <dbReference type="ARBA" id="ARBA00023053"/>
    </source>
</evidence>
<evidence type="ECO:0000313" key="15">
    <source>
        <dbReference type="Proteomes" id="UP000186601"/>
    </source>
</evidence>
<sequence length="507" mass="55432">MTGPSLAYIVLGGFVVAFSMISLLVKEKLYLNEVVLGTAFGVLMGPYCANIFDPRSWGSETDTITLEVMRVVLATGLFAIGVELPQSYMADHAKSLLVMVVPTMAFGWVIVAGGKFAIKHVPTNLRRILAAESAANDGLAYPFLTISLYLTTEASKRSAIAKWFLVGWLCLAFCNLMKFSHRKGFIDRESYVAQYLALALFTIGVTSTIGSDDLLAAFAAGSAISWDGHFNIQTENEVFSSVIDLVLNCGCFVYIGAWLPFPSFNTPELGITPWRLIVLFVAVLFLRRIPALLLLYRWVPEISGWREALFSGHFDGCWSGLRVDFGLDTFTNTSFPPGESTGIPSSHIANNCEYTSNTSIDGLSIPFFSFGRRIHLRTVSMSRTWTSRNTAVPDWLLGTRRMVDSPTGPDTISAGSQPDLEHGGDGDLAKDIRPLEVAHTRPARGAEASIVPSAVSSEYTSHIGEGSVPEGSADSQPPENQLRRRFTSADHVHKKPLTEPEEQVCLK</sequence>
<feature type="transmembrane region" description="Helical" evidence="12">
    <location>
        <begin position="6"/>
        <end position="25"/>
    </location>
</feature>
<keyword evidence="15" id="KW-1185">Reference proteome</keyword>
<evidence type="ECO:0000256" key="1">
    <source>
        <dbReference type="ARBA" id="ARBA00004141"/>
    </source>
</evidence>
<feature type="transmembrane region" description="Helical" evidence="12">
    <location>
        <begin position="239"/>
        <end position="261"/>
    </location>
</feature>
<comment type="subcellular location">
    <subcellularLocation>
        <location evidence="1">Membrane</location>
        <topology evidence="1">Multi-pass membrane protein</topology>
    </subcellularLocation>
</comment>
<feature type="transmembrane region" description="Helical" evidence="12">
    <location>
        <begin position="64"/>
        <end position="84"/>
    </location>
</feature>
<gene>
    <name evidence="14" type="ORF">PHLCEN_2v11079</name>
</gene>